<accession>A0AAD9JF09</accession>
<evidence type="ECO:0000256" key="1">
    <source>
        <dbReference type="SAM" id="MobiDB-lite"/>
    </source>
</evidence>
<sequence>MATYIIIPRRTRDGVISCFLAGFHVIASFPSIFSLYGILLEEHRLDSVTPTIAWELDERSPNTATQVRPSLGRIAPDDNGHRKRGRMLMPMMAGQRKVPTKWRPIVDRQLREKSPASRCRHRYNWISRLWMLKDGERTPKEHVKGDILVYQSDQPKTGLLLIFDRKYERSRQTAPKKYLRQNARKLSRTNS</sequence>
<feature type="region of interest" description="Disordered" evidence="1">
    <location>
        <begin position="59"/>
        <end position="83"/>
    </location>
</feature>
<evidence type="ECO:0000313" key="4">
    <source>
        <dbReference type="Proteomes" id="UP001208570"/>
    </source>
</evidence>
<reference evidence="3" key="1">
    <citation type="journal article" date="2023" name="Mol. Biol. Evol.">
        <title>Third-Generation Sequencing Reveals the Adaptive Role of the Epigenome in Three Deep-Sea Polychaetes.</title>
        <authorList>
            <person name="Perez M."/>
            <person name="Aroh O."/>
            <person name="Sun Y."/>
            <person name="Lan Y."/>
            <person name="Juniper S.K."/>
            <person name="Young C.R."/>
            <person name="Angers B."/>
            <person name="Qian P.Y."/>
        </authorList>
    </citation>
    <scope>NUCLEOTIDE SEQUENCE</scope>
    <source>
        <strain evidence="3">P08H-3</strain>
    </source>
</reference>
<keyword evidence="2" id="KW-0472">Membrane</keyword>
<dbReference type="EMBL" id="JAODUP010000374">
    <property type="protein sequence ID" value="KAK2151140.1"/>
    <property type="molecule type" value="Genomic_DNA"/>
</dbReference>
<evidence type="ECO:0000313" key="3">
    <source>
        <dbReference type="EMBL" id="KAK2151140.1"/>
    </source>
</evidence>
<dbReference type="AlphaFoldDB" id="A0AAD9JF09"/>
<feature type="transmembrane region" description="Helical" evidence="2">
    <location>
        <begin position="15"/>
        <end position="39"/>
    </location>
</feature>
<keyword evidence="4" id="KW-1185">Reference proteome</keyword>
<protein>
    <submittedName>
        <fullName evidence="3">Uncharacterized protein</fullName>
    </submittedName>
</protein>
<name>A0AAD9JF09_9ANNE</name>
<comment type="caution">
    <text evidence="3">The sequence shown here is derived from an EMBL/GenBank/DDBJ whole genome shotgun (WGS) entry which is preliminary data.</text>
</comment>
<evidence type="ECO:0000256" key="2">
    <source>
        <dbReference type="SAM" id="Phobius"/>
    </source>
</evidence>
<gene>
    <name evidence="3" type="ORF">LSH36_374g00025</name>
</gene>
<proteinExistence type="predicted"/>
<organism evidence="3 4">
    <name type="scientific">Paralvinella palmiformis</name>
    <dbReference type="NCBI Taxonomy" id="53620"/>
    <lineage>
        <taxon>Eukaryota</taxon>
        <taxon>Metazoa</taxon>
        <taxon>Spiralia</taxon>
        <taxon>Lophotrochozoa</taxon>
        <taxon>Annelida</taxon>
        <taxon>Polychaeta</taxon>
        <taxon>Sedentaria</taxon>
        <taxon>Canalipalpata</taxon>
        <taxon>Terebellida</taxon>
        <taxon>Terebelliformia</taxon>
        <taxon>Alvinellidae</taxon>
        <taxon>Paralvinella</taxon>
    </lineage>
</organism>
<keyword evidence="2" id="KW-1133">Transmembrane helix</keyword>
<keyword evidence="2" id="KW-0812">Transmembrane</keyword>
<dbReference type="Proteomes" id="UP001208570">
    <property type="component" value="Unassembled WGS sequence"/>
</dbReference>